<evidence type="ECO:0000256" key="1">
    <source>
        <dbReference type="SAM" id="SignalP"/>
    </source>
</evidence>
<dbReference type="EMBL" id="AVOT02023797">
    <property type="protein sequence ID" value="MBW0514061.1"/>
    <property type="molecule type" value="Genomic_DNA"/>
</dbReference>
<gene>
    <name evidence="2" type="ORF">O181_053776</name>
</gene>
<evidence type="ECO:0008006" key="4">
    <source>
        <dbReference type="Google" id="ProtNLM"/>
    </source>
</evidence>
<dbReference type="Proteomes" id="UP000765509">
    <property type="component" value="Unassembled WGS sequence"/>
</dbReference>
<feature type="chain" id="PRO_5040288902" description="Secreted protein" evidence="1">
    <location>
        <begin position="28"/>
        <end position="164"/>
    </location>
</feature>
<dbReference type="AlphaFoldDB" id="A0A9Q3HQH7"/>
<keyword evidence="1" id="KW-0732">Signal</keyword>
<proteinExistence type="predicted"/>
<organism evidence="2 3">
    <name type="scientific">Austropuccinia psidii MF-1</name>
    <dbReference type="NCBI Taxonomy" id="1389203"/>
    <lineage>
        <taxon>Eukaryota</taxon>
        <taxon>Fungi</taxon>
        <taxon>Dikarya</taxon>
        <taxon>Basidiomycota</taxon>
        <taxon>Pucciniomycotina</taxon>
        <taxon>Pucciniomycetes</taxon>
        <taxon>Pucciniales</taxon>
        <taxon>Sphaerophragmiaceae</taxon>
        <taxon>Austropuccinia</taxon>
    </lineage>
</organism>
<keyword evidence="3" id="KW-1185">Reference proteome</keyword>
<accession>A0A9Q3HQH7</accession>
<comment type="caution">
    <text evidence="2">The sequence shown here is derived from an EMBL/GenBank/DDBJ whole genome shotgun (WGS) entry which is preliminary data.</text>
</comment>
<evidence type="ECO:0000313" key="2">
    <source>
        <dbReference type="EMBL" id="MBW0514061.1"/>
    </source>
</evidence>
<evidence type="ECO:0000313" key="3">
    <source>
        <dbReference type="Proteomes" id="UP000765509"/>
    </source>
</evidence>
<feature type="signal peptide" evidence="1">
    <location>
        <begin position="1"/>
        <end position="27"/>
    </location>
</feature>
<sequence length="164" mass="18298">MFSLNLSFPRSAFFLALCSHLFSPSRQVSGVIQLKCDFGFEIPTKSRTTAICTINIGGFVRKHQCAANTCTAPYFPGCFTDPTPKGSLYYPPPHSKPVRDPRIKSFGIGPSWRYFVAYDGVFPANDDPLGQQPPRYMCPRLQFKSPVCGACYQKPDVVEKTDEN</sequence>
<reference evidence="2" key="1">
    <citation type="submission" date="2021-03" db="EMBL/GenBank/DDBJ databases">
        <title>Draft genome sequence of rust myrtle Austropuccinia psidii MF-1, a brazilian biotype.</title>
        <authorList>
            <person name="Quecine M.C."/>
            <person name="Pachon D.M.R."/>
            <person name="Bonatelli M.L."/>
            <person name="Correr F.H."/>
            <person name="Franceschini L.M."/>
            <person name="Leite T.F."/>
            <person name="Margarido G.R.A."/>
            <person name="Almeida C.A."/>
            <person name="Ferrarezi J.A."/>
            <person name="Labate C.A."/>
        </authorList>
    </citation>
    <scope>NUCLEOTIDE SEQUENCE</scope>
    <source>
        <strain evidence="2">MF-1</strain>
    </source>
</reference>
<protein>
    <recommendedName>
        <fullName evidence="4">Secreted protein</fullName>
    </recommendedName>
</protein>
<name>A0A9Q3HQH7_9BASI</name>